<reference evidence="3" key="1">
    <citation type="submission" date="2016-06" db="EMBL/GenBank/DDBJ databases">
        <title>Whole genome sequencing of Thermus brockianus strain GE-1.</title>
        <authorList>
            <person name="Schaefers C."/>
            <person name="Blank S."/>
            <person name="Wiebusch S."/>
            <person name="Elleuche S."/>
            <person name="Antranikian G."/>
        </authorList>
    </citation>
    <scope>NUCLEOTIDE SEQUENCE [LARGE SCALE GENOMIC DNA]</scope>
    <source>
        <strain evidence="3">GE-1</strain>
    </source>
</reference>
<evidence type="ECO:0000256" key="1">
    <source>
        <dbReference type="SAM" id="MobiDB-lite"/>
    </source>
</evidence>
<dbReference type="Proteomes" id="UP000182993">
    <property type="component" value="Chromosome"/>
</dbReference>
<accession>A0A1J0LRW7</accession>
<evidence type="ECO:0000313" key="2">
    <source>
        <dbReference type="EMBL" id="APD09062.1"/>
    </source>
</evidence>
<evidence type="ECO:0000313" key="3">
    <source>
        <dbReference type="Proteomes" id="UP000182993"/>
    </source>
</evidence>
<sequence length="229" mass="23721">MQRGYPQHPGRFITALTQRAPSPGDDPLRKSPQPCAHGDVVGRQAVGVVLEAAPLAAEKRLALPVGAPWGAVAGTYLTGVPRANGHPPHPLEPGQVLHRQDVPGRNVKAKGEVDPPLSLLLERVPAPDALGPCPKVPLGGPKPLGAGLHASARRPTLASSALSFGGLEGAPEGESLHGNILTKPGKEVCGFSRLWAAWGYSAGRVCPSGQAIPTKRKFGRGLSPQTLTP</sequence>
<dbReference type="STRING" id="56956.A0O31_00893"/>
<proteinExistence type="predicted"/>
<dbReference type="AlphaFoldDB" id="A0A1J0LRW7"/>
<name>A0A1J0LRW7_THEBO</name>
<protein>
    <submittedName>
        <fullName evidence="2">Uncharacterized protein</fullName>
    </submittedName>
</protein>
<dbReference type="EMBL" id="CP016312">
    <property type="protein sequence ID" value="APD09062.1"/>
    <property type="molecule type" value="Genomic_DNA"/>
</dbReference>
<dbReference type="KEGG" id="tbc:A0O31_00893"/>
<gene>
    <name evidence="2" type="ORF">A0O31_00893</name>
</gene>
<organism evidence="2 3">
    <name type="scientific">Thermus brockianus</name>
    <dbReference type="NCBI Taxonomy" id="56956"/>
    <lineage>
        <taxon>Bacteria</taxon>
        <taxon>Thermotogati</taxon>
        <taxon>Deinococcota</taxon>
        <taxon>Deinococci</taxon>
        <taxon>Thermales</taxon>
        <taxon>Thermaceae</taxon>
        <taxon>Thermus</taxon>
    </lineage>
</organism>
<feature type="region of interest" description="Disordered" evidence="1">
    <location>
        <begin position="1"/>
        <end position="37"/>
    </location>
</feature>